<gene>
    <name evidence="2" type="ORF">FKY71_04810</name>
</gene>
<dbReference type="InterPro" id="IPR052919">
    <property type="entry name" value="TA_system_RNase"/>
</dbReference>
<dbReference type="Pfam" id="PF01850">
    <property type="entry name" value="PIN"/>
    <property type="match status" value="1"/>
</dbReference>
<evidence type="ECO:0000313" key="3">
    <source>
        <dbReference type="Proteomes" id="UP000315400"/>
    </source>
</evidence>
<evidence type="ECO:0000313" key="2">
    <source>
        <dbReference type="EMBL" id="TQF00168.1"/>
    </source>
</evidence>
<protein>
    <submittedName>
        <fullName evidence="2">Type II toxin-antitoxin system VapC family toxin</fullName>
    </submittedName>
</protein>
<evidence type="ECO:0000259" key="1">
    <source>
        <dbReference type="Pfam" id="PF01850"/>
    </source>
</evidence>
<dbReference type="CDD" id="cd09872">
    <property type="entry name" value="PIN_Sll0205-like"/>
    <property type="match status" value="1"/>
</dbReference>
<dbReference type="Gene3D" id="3.40.50.1010">
    <property type="entry name" value="5'-nuclease"/>
    <property type="match status" value="1"/>
</dbReference>
<dbReference type="AlphaFoldDB" id="A0A540VTT2"/>
<accession>A0A540VTT2</accession>
<comment type="caution">
    <text evidence="2">The sequence shown here is derived from an EMBL/GenBank/DDBJ whole genome shotgun (WGS) entry which is preliminary data.</text>
</comment>
<dbReference type="SUPFAM" id="SSF88723">
    <property type="entry name" value="PIN domain-like"/>
    <property type="match status" value="1"/>
</dbReference>
<dbReference type="PANTHER" id="PTHR36173:SF2">
    <property type="entry name" value="RIBONUCLEASE VAPC16"/>
    <property type="match status" value="1"/>
</dbReference>
<dbReference type="EMBL" id="VIFK01000021">
    <property type="protein sequence ID" value="TQF00168.1"/>
    <property type="molecule type" value="Genomic_DNA"/>
</dbReference>
<sequence>MHLLLDTHVLLWAAGMPERLSSEATALIQDPCNRLLFSAASLWEITIKQELGRSDFRVDAAVLRRGLIENGYDELSIDGKHALAVSQLPHIHKDPFDRILAAQAAYEGVLLLTADETLARYPCPIRLV</sequence>
<reference evidence="2 3" key="1">
    <citation type="submission" date="2019-06" db="EMBL/GenBank/DDBJ databases">
        <title>Metagenome assembled Genome of Spiribacter salinus SL48-SHIP from the microbial mat of Salt Lake 48 (Novosibirsk region, Russia).</title>
        <authorList>
            <person name="Shipova A."/>
            <person name="Rozanov A.S."/>
            <person name="Bryanskaya A.V."/>
            <person name="Peltek S.E."/>
        </authorList>
    </citation>
    <scope>NUCLEOTIDE SEQUENCE [LARGE SCALE GENOMIC DNA]</scope>
    <source>
        <strain evidence="2">SL48-SHIP-2</strain>
    </source>
</reference>
<dbReference type="InterPro" id="IPR002716">
    <property type="entry name" value="PIN_dom"/>
</dbReference>
<dbReference type="PANTHER" id="PTHR36173">
    <property type="entry name" value="RIBONUCLEASE VAPC16-RELATED"/>
    <property type="match status" value="1"/>
</dbReference>
<feature type="domain" description="PIN" evidence="1">
    <location>
        <begin position="4"/>
        <end position="121"/>
    </location>
</feature>
<dbReference type="InterPro" id="IPR029060">
    <property type="entry name" value="PIN-like_dom_sf"/>
</dbReference>
<dbReference type="Proteomes" id="UP000315400">
    <property type="component" value="Unassembled WGS sequence"/>
</dbReference>
<proteinExistence type="predicted"/>
<name>A0A540VTT2_9GAMM</name>
<dbReference type="InterPro" id="IPR041705">
    <property type="entry name" value="PIN_Sll0205"/>
</dbReference>
<organism evidence="2 3">
    <name type="scientific">Spiribacter salinus</name>
    <dbReference type="NCBI Taxonomy" id="1335746"/>
    <lineage>
        <taxon>Bacteria</taxon>
        <taxon>Pseudomonadati</taxon>
        <taxon>Pseudomonadota</taxon>
        <taxon>Gammaproteobacteria</taxon>
        <taxon>Chromatiales</taxon>
        <taxon>Ectothiorhodospiraceae</taxon>
        <taxon>Spiribacter</taxon>
    </lineage>
</organism>